<accession>U5D9Z6</accession>
<gene>
    <name evidence="1" type="ORF">AMTR_s00055p00112080</name>
</gene>
<dbReference type="Gramene" id="ERN18252">
    <property type="protein sequence ID" value="ERN18252"/>
    <property type="gene ID" value="AMTR_s00055p00112080"/>
</dbReference>
<name>U5D9Z6_AMBTC</name>
<dbReference type="EMBL" id="KI392237">
    <property type="protein sequence ID" value="ERN18252.1"/>
    <property type="molecule type" value="Genomic_DNA"/>
</dbReference>
<evidence type="ECO:0000313" key="2">
    <source>
        <dbReference type="Proteomes" id="UP000017836"/>
    </source>
</evidence>
<sequence length="65" mass="7455">MQSLRVWFPVWCQRSGLMGHSFTAVPGLVTRTIPTVIWRLGLYIDANDTYSNVEFRVVDASEHKT</sequence>
<dbReference type="HOGENOM" id="CLU_2852656_0_0_1"/>
<evidence type="ECO:0000313" key="1">
    <source>
        <dbReference type="EMBL" id="ERN18252.1"/>
    </source>
</evidence>
<dbReference type="AlphaFoldDB" id="U5D9Z6"/>
<protein>
    <submittedName>
        <fullName evidence="1">Uncharacterized protein</fullName>
    </submittedName>
</protein>
<keyword evidence="2" id="KW-1185">Reference proteome</keyword>
<organism evidence="1 2">
    <name type="scientific">Amborella trichopoda</name>
    <dbReference type="NCBI Taxonomy" id="13333"/>
    <lineage>
        <taxon>Eukaryota</taxon>
        <taxon>Viridiplantae</taxon>
        <taxon>Streptophyta</taxon>
        <taxon>Embryophyta</taxon>
        <taxon>Tracheophyta</taxon>
        <taxon>Spermatophyta</taxon>
        <taxon>Magnoliopsida</taxon>
        <taxon>Amborellales</taxon>
        <taxon>Amborellaceae</taxon>
        <taxon>Amborella</taxon>
    </lineage>
</organism>
<reference evidence="2" key="1">
    <citation type="journal article" date="2013" name="Science">
        <title>The Amborella genome and the evolution of flowering plants.</title>
        <authorList>
            <consortium name="Amborella Genome Project"/>
        </authorList>
    </citation>
    <scope>NUCLEOTIDE SEQUENCE [LARGE SCALE GENOMIC DNA]</scope>
</reference>
<proteinExistence type="predicted"/>
<dbReference type="Proteomes" id="UP000017836">
    <property type="component" value="Unassembled WGS sequence"/>
</dbReference>